<protein>
    <submittedName>
        <fullName evidence="1">DUF6348 family protein</fullName>
    </submittedName>
</protein>
<sequence length="216" mass="24012">MESVALQKYLLRLFGQHGVELEPDEDGWLVTDGDFPAIRAEWHEGAAGEPGRLDVDVVPGEERRIEASFAGFGSGDSGCRDALHAFENEALHVLLAACWYVTDDRRLQIAAWEIGVRTWDVFIGPFGLRGVDITDLDALDQVPAALETALRNEALKPELHWMRLVYRHAADGEVRCEASLDNEPWPAGTRALAGIAWPPHGDYRVRGLVVLDVRDY</sequence>
<dbReference type="Proteomes" id="UP001500657">
    <property type="component" value="Unassembled WGS sequence"/>
</dbReference>
<dbReference type="InterPro" id="IPR045929">
    <property type="entry name" value="DUF6348"/>
</dbReference>
<evidence type="ECO:0000313" key="1">
    <source>
        <dbReference type="EMBL" id="GAA0252677.1"/>
    </source>
</evidence>
<dbReference type="Pfam" id="PF19875">
    <property type="entry name" value="DUF6348"/>
    <property type="match status" value="1"/>
</dbReference>
<keyword evidence="2" id="KW-1185">Reference proteome</keyword>
<dbReference type="EMBL" id="BAAAFO010000003">
    <property type="protein sequence ID" value="GAA0252677.1"/>
    <property type="molecule type" value="Genomic_DNA"/>
</dbReference>
<name>A0ABP3E8D1_9GAMM</name>
<proteinExistence type="predicted"/>
<comment type="caution">
    <text evidence="1">The sequence shown here is derived from an EMBL/GenBank/DDBJ whole genome shotgun (WGS) entry which is preliminary data.</text>
</comment>
<accession>A0ABP3E8D1</accession>
<gene>
    <name evidence="1" type="ORF">GCM10009126_17470</name>
</gene>
<evidence type="ECO:0000313" key="2">
    <source>
        <dbReference type="Proteomes" id="UP001500657"/>
    </source>
</evidence>
<reference evidence="2" key="1">
    <citation type="journal article" date="2019" name="Int. J. Syst. Evol. Microbiol.">
        <title>The Global Catalogue of Microorganisms (GCM) 10K type strain sequencing project: providing services to taxonomists for standard genome sequencing and annotation.</title>
        <authorList>
            <consortium name="The Broad Institute Genomics Platform"/>
            <consortium name="The Broad Institute Genome Sequencing Center for Infectious Disease"/>
            <person name="Wu L."/>
            <person name="Ma J."/>
        </authorList>
    </citation>
    <scope>NUCLEOTIDE SEQUENCE [LARGE SCALE GENOMIC DNA]</scope>
    <source>
        <strain evidence="2">JCM 16242</strain>
    </source>
</reference>
<organism evidence="1 2">
    <name type="scientific">Rhodanobacter caeni</name>
    <dbReference type="NCBI Taxonomy" id="657654"/>
    <lineage>
        <taxon>Bacteria</taxon>
        <taxon>Pseudomonadati</taxon>
        <taxon>Pseudomonadota</taxon>
        <taxon>Gammaproteobacteria</taxon>
        <taxon>Lysobacterales</taxon>
        <taxon>Rhodanobacteraceae</taxon>
        <taxon>Rhodanobacter</taxon>
    </lineage>
</organism>
<dbReference type="RefSeq" id="WP_343882312.1">
    <property type="nucleotide sequence ID" value="NZ_BAAAFO010000003.1"/>
</dbReference>